<reference evidence="1 2" key="1">
    <citation type="submission" date="2015-07" db="EMBL/GenBank/DDBJ databases">
        <title>The genome of Pseudoloma neurophilia, a relevant intracellular parasite of the zebrafish.</title>
        <authorList>
            <person name="Ndikumana S."/>
            <person name="Pelin A."/>
            <person name="Sanders J."/>
            <person name="Corradi N."/>
        </authorList>
    </citation>
    <scope>NUCLEOTIDE SEQUENCE [LARGE SCALE GENOMIC DNA]</scope>
    <source>
        <strain evidence="1 2">MK1</strain>
    </source>
</reference>
<gene>
    <name evidence="1" type="ORF">M153_2650003060</name>
</gene>
<dbReference type="Proteomes" id="UP000051530">
    <property type="component" value="Unassembled WGS sequence"/>
</dbReference>
<dbReference type="AlphaFoldDB" id="A0A0R0M4Q2"/>
<evidence type="ECO:0000313" key="1">
    <source>
        <dbReference type="EMBL" id="KRH94415.1"/>
    </source>
</evidence>
<keyword evidence="2" id="KW-1185">Reference proteome</keyword>
<name>A0A0R0M4Q2_9MICR</name>
<accession>A0A0R0M4Q2</accession>
<sequence length="100" mass="12102">MTDQVNQFKRGIDNSIAEEEKKLFNFSRFDDLGSTESDPDESKDPHNEFYSNRFFHNFTHTNTRFRNTDRSKNPFFIILREIFFSRQQYTRHVSKTSDHN</sequence>
<evidence type="ECO:0000313" key="2">
    <source>
        <dbReference type="Proteomes" id="UP000051530"/>
    </source>
</evidence>
<proteinExistence type="predicted"/>
<dbReference type="VEuPathDB" id="MicrosporidiaDB:M153_2650003060"/>
<dbReference type="EMBL" id="LGUB01000078">
    <property type="protein sequence ID" value="KRH94415.1"/>
    <property type="molecule type" value="Genomic_DNA"/>
</dbReference>
<organism evidence="1 2">
    <name type="scientific">Pseudoloma neurophilia</name>
    <dbReference type="NCBI Taxonomy" id="146866"/>
    <lineage>
        <taxon>Eukaryota</taxon>
        <taxon>Fungi</taxon>
        <taxon>Fungi incertae sedis</taxon>
        <taxon>Microsporidia</taxon>
        <taxon>Pseudoloma</taxon>
    </lineage>
</organism>
<comment type="caution">
    <text evidence="1">The sequence shown here is derived from an EMBL/GenBank/DDBJ whole genome shotgun (WGS) entry which is preliminary data.</text>
</comment>
<protein>
    <submittedName>
        <fullName evidence="1">Uncharacterized protein</fullName>
    </submittedName>
</protein>